<evidence type="ECO:0000259" key="5">
    <source>
        <dbReference type="Pfam" id="PF08240"/>
    </source>
</evidence>
<evidence type="ECO:0000259" key="4">
    <source>
        <dbReference type="Pfam" id="PF00107"/>
    </source>
</evidence>
<protein>
    <recommendedName>
        <fullName evidence="7">Enoyl reductase (ER) domain-containing protein</fullName>
    </recommendedName>
</protein>
<evidence type="ECO:0000256" key="1">
    <source>
        <dbReference type="ARBA" id="ARBA00022723"/>
    </source>
</evidence>
<evidence type="ECO:0000256" key="2">
    <source>
        <dbReference type="ARBA" id="ARBA00022833"/>
    </source>
</evidence>
<dbReference type="EMBL" id="LAZR01001475">
    <property type="protein sequence ID" value="KKN44006.1"/>
    <property type="molecule type" value="Genomic_DNA"/>
</dbReference>
<dbReference type="SUPFAM" id="SSF50129">
    <property type="entry name" value="GroES-like"/>
    <property type="match status" value="1"/>
</dbReference>
<keyword evidence="1" id="KW-0479">Metal-binding</keyword>
<dbReference type="InterPro" id="IPR036291">
    <property type="entry name" value="NAD(P)-bd_dom_sf"/>
</dbReference>
<feature type="domain" description="Alcohol dehydrogenase-like C-terminal" evidence="4">
    <location>
        <begin position="172"/>
        <end position="298"/>
    </location>
</feature>
<comment type="caution">
    <text evidence="6">The sequence shown here is derived from an EMBL/GenBank/DDBJ whole genome shotgun (WGS) entry which is preliminary data.</text>
</comment>
<dbReference type="PANTHER" id="PTHR43401:SF2">
    <property type="entry name" value="L-THREONINE 3-DEHYDROGENASE"/>
    <property type="match status" value="1"/>
</dbReference>
<name>A0A0F9T4N4_9ZZZZ</name>
<gene>
    <name evidence="6" type="ORF">LCGC14_0697410</name>
</gene>
<evidence type="ECO:0000256" key="3">
    <source>
        <dbReference type="ARBA" id="ARBA00023002"/>
    </source>
</evidence>
<dbReference type="PANTHER" id="PTHR43401">
    <property type="entry name" value="L-THREONINE 3-DEHYDROGENASE"/>
    <property type="match status" value="1"/>
</dbReference>
<dbReference type="Gene3D" id="3.40.50.720">
    <property type="entry name" value="NAD(P)-binding Rossmann-like Domain"/>
    <property type="match status" value="1"/>
</dbReference>
<keyword evidence="3" id="KW-0560">Oxidoreductase</keyword>
<keyword evidence="2" id="KW-0862">Zinc</keyword>
<dbReference type="PROSITE" id="PS00059">
    <property type="entry name" value="ADH_ZINC"/>
    <property type="match status" value="1"/>
</dbReference>
<feature type="domain" description="Alcohol dehydrogenase-like N-terminal" evidence="5">
    <location>
        <begin position="25"/>
        <end position="133"/>
    </location>
</feature>
<dbReference type="InterPro" id="IPR013154">
    <property type="entry name" value="ADH-like_N"/>
</dbReference>
<dbReference type="Pfam" id="PF08240">
    <property type="entry name" value="ADH_N"/>
    <property type="match status" value="1"/>
</dbReference>
<organism evidence="6">
    <name type="scientific">marine sediment metagenome</name>
    <dbReference type="NCBI Taxonomy" id="412755"/>
    <lineage>
        <taxon>unclassified sequences</taxon>
        <taxon>metagenomes</taxon>
        <taxon>ecological metagenomes</taxon>
    </lineage>
</organism>
<proteinExistence type="predicted"/>
<dbReference type="InterPro" id="IPR013149">
    <property type="entry name" value="ADH-like_C"/>
</dbReference>
<dbReference type="AlphaFoldDB" id="A0A0F9T4N4"/>
<dbReference type="SUPFAM" id="SSF51735">
    <property type="entry name" value="NAD(P)-binding Rossmann-fold domains"/>
    <property type="match status" value="1"/>
</dbReference>
<dbReference type="GO" id="GO:0016491">
    <property type="term" value="F:oxidoreductase activity"/>
    <property type="evidence" value="ECO:0007669"/>
    <property type="project" value="UniProtKB-KW"/>
</dbReference>
<dbReference type="InterPro" id="IPR002328">
    <property type="entry name" value="ADH_Zn_CS"/>
</dbReference>
<sequence>MKGVAFEGKHRILIKEDLVKPEINSDEVLIKVKKVGICGSDIGSYETGGPYIPGNIIGHEFSGEIVELGEKVKKLKRGDRVTVNPQIPCNDCYYCNHDRENMCKLQNYILGGTENGAMRDYINVKAERVHILPANVSYEGGAIVEPLSIALHAILQSGFKIGDNAAVIGTGPIGLFVIQILRTSGANKIFALEPVESKQKKAIELGADKVFKPNLWNKIVRLTDKIGPDHVYDCVGLSSTVTKSLSLVKKGGCITIIGMHDSSYEINNVRLMTTNSITIKGTYGYTQDVYKTSIRFLEQGMIKVEPIITNRIKFEEVPQMFEKLANPPHDELKVLVDFE</sequence>
<dbReference type="InterPro" id="IPR050129">
    <property type="entry name" value="Zn_alcohol_dh"/>
</dbReference>
<evidence type="ECO:0008006" key="7">
    <source>
        <dbReference type="Google" id="ProtNLM"/>
    </source>
</evidence>
<reference evidence="6" key="1">
    <citation type="journal article" date="2015" name="Nature">
        <title>Complex archaea that bridge the gap between prokaryotes and eukaryotes.</title>
        <authorList>
            <person name="Spang A."/>
            <person name="Saw J.H."/>
            <person name="Jorgensen S.L."/>
            <person name="Zaremba-Niedzwiedzka K."/>
            <person name="Martijn J."/>
            <person name="Lind A.E."/>
            <person name="van Eijk R."/>
            <person name="Schleper C."/>
            <person name="Guy L."/>
            <person name="Ettema T.J."/>
        </authorList>
    </citation>
    <scope>NUCLEOTIDE SEQUENCE</scope>
</reference>
<dbReference type="Pfam" id="PF00107">
    <property type="entry name" value="ADH_zinc_N"/>
    <property type="match status" value="1"/>
</dbReference>
<dbReference type="InterPro" id="IPR011032">
    <property type="entry name" value="GroES-like_sf"/>
</dbReference>
<accession>A0A0F9T4N4</accession>
<dbReference type="GO" id="GO:0008270">
    <property type="term" value="F:zinc ion binding"/>
    <property type="evidence" value="ECO:0007669"/>
    <property type="project" value="InterPro"/>
</dbReference>
<dbReference type="Gene3D" id="3.90.180.10">
    <property type="entry name" value="Medium-chain alcohol dehydrogenases, catalytic domain"/>
    <property type="match status" value="1"/>
</dbReference>
<evidence type="ECO:0000313" key="6">
    <source>
        <dbReference type="EMBL" id="KKN44006.1"/>
    </source>
</evidence>